<evidence type="ECO:0000256" key="1">
    <source>
        <dbReference type="SAM" id="Phobius"/>
    </source>
</evidence>
<accession>A0A5D9C5J6</accession>
<organism evidence="3 4">
    <name type="scientific">Sphingomonas montanisoli</name>
    <dbReference type="NCBI Taxonomy" id="2606412"/>
    <lineage>
        <taxon>Bacteria</taxon>
        <taxon>Pseudomonadati</taxon>
        <taxon>Pseudomonadota</taxon>
        <taxon>Alphaproteobacteria</taxon>
        <taxon>Sphingomonadales</taxon>
        <taxon>Sphingomonadaceae</taxon>
        <taxon>Sphingomonas</taxon>
    </lineage>
</organism>
<feature type="transmembrane region" description="Helical" evidence="1">
    <location>
        <begin position="202"/>
        <end position="223"/>
    </location>
</feature>
<feature type="transmembrane region" description="Helical" evidence="1">
    <location>
        <begin position="275"/>
        <end position="295"/>
    </location>
</feature>
<feature type="transmembrane region" description="Helical" evidence="1">
    <location>
        <begin position="85"/>
        <end position="100"/>
    </location>
</feature>
<sequence>MAGPVGMERPMAAPSLADPDWQVWTIAQLFVFGTMRGLFSMLFGIGLLLFFEGSGKSDGLYLRRLAMLFLFGVANGTVLLWPGDILTTYAIAGIAVLAFRDRSPHRLLVAGLVAIGLMSVLMTIEIGLMPADQFLYSPETLATEAAARHGSYADNLAYLSHVTAKWTLDIASILWIAESAGFMLVGMALWRGDWMEGARPRMLIAGYAIGLPLRIAQAIAIFGNDGNPTGWTAMVDQVARLGMTLGHAGLVLTLWPHARNAFAPLARMGRMALTLYLGQSALAAVIFSGFGLGLWGRLNGWGEWGVAALILVAEALFATFWFTRFRYGPMEWLWRWGTYGRRPTG</sequence>
<dbReference type="PANTHER" id="PTHR30590">
    <property type="entry name" value="INNER MEMBRANE PROTEIN"/>
    <property type="match status" value="1"/>
</dbReference>
<gene>
    <name evidence="3" type="ORF">FYJ91_11520</name>
</gene>
<dbReference type="Proteomes" id="UP000322077">
    <property type="component" value="Unassembled WGS sequence"/>
</dbReference>
<feature type="transmembrane region" description="Helical" evidence="1">
    <location>
        <begin position="301"/>
        <end position="322"/>
    </location>
</feature>
<protein>
    <submittedName>
        <fullName evidence="3">DUF418 domain-containing protein</fullName>
    </submittedName>
</protein>
<evidence type="ECO:0000259" key="2">
    <source>
        <dbReference type="Pfam" id="PF04235"/>
    </source>
</evidence>
<dbReference type="InterPro" id="IPR007349">
    <property type="entry name" value="DUF418"/>
</dbReference>
<keyword evidence="4" id="KW-1185">Reference proteome</keyword>
<dbReference type="InterPro" id="IPR052529">
    <property type="entry name" value="Bact_Transport_Assoc"/>
</dbReference>
<reference evidence="3 4" key="1">
    <citation type="submission" date="2019-08" db="EMBL/GenBank/DDBJ databases">
        <authorList>
            <person name="Wang G."/>
            <person name="Xu Z."/>
        </authorList>
    </citation>
    <scope>NUCLEOTIDE SEQUENCE [LARGE SCALE GENOMIC DNA]</scope>
    <source>
        <strain evidence="3 4">ZX</strain>
    </source>
</reference>
<evidence type="ECO:0000313" key="3">
    <source>
        <dbReference type="EMBL" id="TZG26517.1"/>
    </source>
</evidence>
<dbReference type="AlphaFoldDB" id="A0A5D9C5J6"/>
<evidence type="ECO:0000313" key="4">
    <source>
        <dbReference type="Proteomes" id="UP000322077"/>
    </source>
</evidence>
<dbReference type="Pfam" id="PF04235">
    <property type="entry name" value="DUF418"/>
    <property type="match status" value="1"/>
</dbReference>
<feature type="transmembrane region" description="Helical" evidence="1">
    <location>
        <begin position="170"/>
        <end position="190"/>
    </location>
</feature>
<dbReference type="EMBL" id="VTOU01000003">
    <property type="protein sequence ID" value="TZG26517.1"/>
    <property type="molecule type" value="Genomic_DNA"/>
</dbReference>
<keyword evidence="1" id="KW-0472">Membrane</keyword>
<feature type="transmembrane region" description="Helical" evidence="1">
    <location>
        <begin position="107"/>
        <end position="128"/>
    </location>
</feature>
<dbReference type="PANTHER" id="PTHR30590:SF2">
    <property type="entry name" value="INNER MEMBRANE PROTEIN"/>
    <property type="match status" value="1"/>
</dbReference>
<name>A0A5D9C5J6_9SPHN</name>
<feature type="transmembrane region" description="Helical" evidence="1">
    <location>
        <begin position="26"/>
        <end position="49"/>
    </location>
</feature>
<keyword evidence="1" id="KW-0812">Transmembrane</keyword>
<feature type="transmembrane region" description="Helical" evidence="1">
    <location>
        <begin position="238"/>
        <end position="255"/>
    </location>
</feature>
<feature type="domain" description="DUF418" evidence="2">
    <location>
        <begin position="193"/>
        <end position="340"/>
    </location>
</feature>
<comment type="caution">
    <text evidence="3">The sequence shown here is derived from an EMBL/GenBank/DDBJ whole genome shotgun (WGS) entry which is preliminary data.</text>
</comment>
<keyword evidence="1" id="KW-1133">Transmembrane helix</keyword>
<proteinExistence type="predicted"/>